<dbReference type="InterPro" id="IPR051207">
    <property type="entry name" value="ComplexI_NDUFA9_subunit"/>
</dbReference>
<keyword evidence="1" id="KW-0812">Transmembrane</keyword>
<dbReference type="SUPFAM" id="SSF51735">
    <property type="entry name" value="NAD(P)-binding Rossmann-fold domains"/>
    <property type="match status" value="1"/>
</dbReference>
<evidence type="ECO:0000256" key="1">
    <source>
        <dbReference type="SAM" id="Phobius"/>
    </source>
</evidence>
<reference evidence="3 4" key="1">
    <citation type="journal article" date="2018" name="Environ. Microbiol.">
        <title>Ecological and genomic features of two widespread freshwater picocyanobacteria.</title>
        <authorList>
            <person name="Cabello-Yeves P.J."/>
            <person name="Picazo A."/>
            <person name="Camacho A."/>
            <person name="Callieri C."/>
            <person name="Rosselli R."/>
            <person name="Roda-Garcia J.J."/>
            <person name="Coutinho F.H."/>
            <person name="Rodriguez-Valera F."/>
        </authorList>
    </citation>
    <scope>NUCLEOTIDE SEQUENCE [LARGE SCALE GENOMIC DNA]</scope>
    <source>
        <strain evidence="3 4">Tous</strain>
    </source>
</reference>
<comment type="caution">
    <text evidence="3">The sequence shown here is derived from an EMBL/GenBank/DDBJ whole genome shotgun (WGS) entry which is preliminary data.</text>
</comment>
<dbReference type="InterPro" id="IPR001509">
    <property type="entry name" value="Epimerase_deHydtase"/>
</dbReference>
<dbReference type="EMBL" id="PXXO01000023">
    <property type="protein sequence ID" value="PSJ03431.1"/>
    <property type="molecule type" value="Genomic_DNA"/>
</dbReference>
<keyword evidence="1" id="KW-0472">Membrane</keyword>
<dbReference type="PANTHER" id="PTHR12126:SF11">
    <property type="entry name" value="NADH DEHYDROGENASE [UBIQUINONE] 1 ALPHA SUBCOMPLEX SUBUNIT 9, MITOCHONDRIAL"/>
    <property type="match status" value="1"/>
</dbReference>
<evidence type="ECO:0000313" key="4">
    <source>
        <dbReference type="Proteomes" id="UP000243002"/>
    </source>
</evidence>
<dbReference type="Gene3D" id="3.40.50.720">
    <property type="entry name" value="NAD(P)-binding Rossmann-like Domain"/>
    <property type="match status" value="1"/>
</dbReference>
<keyword evidence="1" id="KW-1133">Transmembrane helix</keyword>
<dbReference type="PANTHER" id="PTHR12126">
    <property type="entry name" value="NADH-UBIQUINONE OXIDOREDUCTASE 39 KDA SUBUNIT-RELATED"/>
    <property type="match status" value="1"/>
</dbReference>
<organism evidence="3 4">
    <name type="scientific">Cyanobium usitatum str. Tous</name>
    <dbReference type="NCBI Taxonomy" id="2116684"/>
    <lineage>
        <taxon>Bacteria</taxon>
        <taxon>Bacillati</taxon>
        <taxon>Cyanobacteriota</taxon>
        <taxon>Cyanophyceae</taxon>
        <taxon>Synechococcales</taxon>
        <taxon>Prochlorococcaceae</taxon>
        <taxon>Cyanobium</taxon>
    </lineage>
</organism>
<evidence type="ECO:0000313" key="3">
    <source>
        <dbReference type="EMBL" id="PSJ03431.1"/>
    </source>
</evidence>
<feature type="domain" description="NAD-dependent epimerase/dehydratase" evidence="2">
    <location>
        <begin position="5"/>
        <end position="205"/>
    </location>
</feature>
<dbReference type="GO" id="GO:0044877">
    <property type="term" value="F:protein-containing complex binding"/>
    <property type="evidence" value="ECO:0007669"/>
    <property type="project" value="TreeGrafter"/>
</dbReference>
<dbReference type="Pfam" id="PF01370">
    <property type="entry name" value="Epimerase"/>
    <property type="match status" value="1"/>
</dbReference>
<protein>
    <submittedName>
        <fullName evidence="3">NAD-dependent dehydratase</fullName>
    </submittedName>
</protein>
<sequence length="312" mass="35309">MKVFLPGGAGLVGLNLIALLQSSHPDWELLVVDKKREAVAIARKLFPKVNFLLEDLTETNNQQWPAAIRGCASCVMLQAEIGNTDPSQFERNNVLSTDVVLDQLRLAGIQRLVHVSSSVVRSVATDLYTQTKRSQEQLVLSHWPDAVVLRPTLMFGWFDRKHLGWLARFMQKLPLFPIPGSGRFIRQPLYVGDFCMLIQRCLEDPGLQGTYDITGLEKVSYLSLMRQLRRAVNARTWIIHLPIPLFGFLLQLWAVISRQPAFTRSQLKALTAGDEFEVIDWPGIFAVAPTPLAEALRITYQDPRFSQVEMPF</sequence>
<dbReference type="AlphaFoldDB" id="A0A2P7MQD1"/>
<gene>
    <name evidence="3" type="ORF">C7K55_13005</name>
</gene>
<evidence type="ECO:0000259" key="2">
    <source>
        <dbReference type="Pfam" id="PF01370"/>
    </source>
</evidence>
<dbReference type="InterPro" id="IPR036291">
    <property type="entry name" value="NAD(P)-bd_dom_sf"/>
</dbReference>
<dbReference type="Proteomes" id="UP000243002">
    <property type="component" value="Unassembled WGS sequence"/>
</dbReference>
<name>A0A2P7MQD1_9CYAN</name>
<keyword evidence="4" id="KW-1185">Reference proteome</keyword>
<proteinExistence type="predicted"/>
<dbReference type="OrthoDB" id="9807212at2"/>
<dbReference type="RefSeq" id="WP_106633155.1">
    <property type="nucleotide sequence ID" value="NZ_PXXO01000023.1"/>
</dbReference>
<accession>A0A2P7MQD1</accession>
<feature type="transmembrane region" description="Helical" evidence="1">
    <location>
        <begin position="237"/>
        <end position="256"/>
    </location>
</feature>